<dbReference type="AlphaFoldDB" id="A0A382VJJ8"/>
<sequence length="23" mass="2684">SRGSEVRILSPRHYLLLTRALVF</sequence>
<feature type="non-terminal residue" evidence="1">
    <location>
        <position position="1"/>
    </location>
</feature>
<protein>
    <submittedName>
        <fullName evidence="1">Uncharacterized protein</fullName>
    </submittedName>
</protein>
<evidence type="ECO:0000313" key="1">
    <source>
        <dbReference type="EMBL" id="SVD46677.1"/>
    </source>
</evidence>
<accession>A0A382VJJ8</accession>
<feature type="non-terminal residue" evidence="1">
    <location>
        <position position="23"/>
    </location>
</feature>
<dbReference type="EMBL" id="UINC01152474">
    <property type="protein sequence ID" value="SVD46677.1"/>
    <property type="molecule type" value="Genomic_DNA"/>
</dbReference>
<organism evidence="1">
    <name type="scientific">marine metagenome</name>
    <dbReference type="NCBI Taxonomy" id="408172"/>
    <lineage>
        <taxon>unclassified sequences</taxon>
        <taxon>metagenomes</taxon>
        <taxon>ecological metagenomes</taxon>
    </lineage>
</organism>
<proteinExistence type="predicted"/>
<gene>
    <name evidence="1" type="ORF">METZ01_LOCUS399531</name>
</gene>
<name>A0A382VJJ8_9ZZZZ</name>
<reference evidence="1" key="1">
    <citation type="submission" date="2018-05" db="EMBL/GenBank/DDBJ databases">
        <authorList>
            <person name="Lanie J.A."/>
            <person name="Ng W.-L."/>
            <person name="Kazmierczak K.M."/>
            <person name="Andrzejewski T.M."/>
            <person name="Davidsen T.M."/>
            <person name="Wayne K.J."/>
            <person name="Tettelin H."/>
            <person name="Glass J.I."/>
            <person name="Rusch D."/>
            <person name="Podicherti R."/>
            <person name="Tsui H.-C.T."/>
            <person name="Winkler M.E."/>
        </authorList>
    </citation>
    <scope>NUCLEOTIDE SEQUENCE</scope>
</reference>